<proteinExistence type="predicted"/>
<dbReference type="InterPro" id="IPR013887">
    <property type="entry name" value="UPF0592"/>
</dbReference>
<protein>
    <submittedName>
        <fullName evidence="2">Uncharacterized protein</fullName>
    </submittedName>
</protein>
<gene>
    <name evidence="2" type="ORF">N0F65_004727</name>
</gene>
<evidence type="ECO:0000256" key="1">
    <source>
        <dbReference type="SAM" id="MobiDB-lite"/>
    </source>
</evidence>
<reference evidence="2" key="2">
    <citation type="journal article" date="2023" name="Microbiol Resour">
        <title>Decontamination and Annotation of the Draft Genome Sequence of the Oomycete Lagenidium giganteum ARSEF 373.</title>
        <authorList>
            <person name="Morgan W.R."/>
            <person name="Tartar A."/>
        </authorList>
    </citation>
    <scope>NUCLEOTIDE SEQUENCE</scope>
    <source>
        <strain evidence="2">ARSEF 373</strain>
    </source>
</reference>
<dbReference type="PANTHER" id="PTHR40261:SF1">
    <property type="entry name" value="RIESKE DOMAIN-CONTAINING PROTEIN"/>
    <property type="match status" value="1"/>
</dbReference>
<organism evidence="2 3">
    <name type="scientific">Lagenidium giganteum</name>
    <dbReference type="NCBI Taxonomy" id="4803"/>
    <lineage>
        <taxon>Eukaryota</taxon>
        <taxon>Sar</taxon>
        <taxon>Stramenopiles</taxon>
        <taxon>Oomycota</taxon>
        <taxon>Peronosporomycetes</taxon>
        <taxon>Pythiales</taxon>
        <taxon>Pythiaceae</taxon>
    </lineage>
</organism>
<accession>A0AAV2Z5V1</accession>
<dbReference type="AlphaFoldDB" id="A0AAV2Z5V1"/>
<dbReference type="Pfam" id="PF08578">
    <property type="entry name" value="DUF1765"/>
    <property type="match status" value="1"/>
</dbReference>
<name>A0AAV2Z5V1_9STRA</name>
<evidence type="ECO:0000313" key="2">
    <source>
        <dbReference type="EMBL" id="DBA00822.1"/>
    </source>
</evidence>
<evidence type="ECO:0000313" key="3">
    <source>
        <dbReference type="Proteomes" id="UP001146120"/>
    </source>
</evidence>
<dbReference type="Proteomes" id="UP001146120">
    <property type="component" value="Unassembled WGS sequence"/>
</dbReference>
<dbReference type="EMBL" id="DAKRPA010000058">
    <property type="protein sequence ID" value="DBA00822.1"/>
    <property type="molecule type" value="Genomic_DNA"/>
</dbReference>
<dbReference type="PANTHER" id="PTHR40261">
    <property type="match status" value="1"/>
</dbReference>
<comment type="caution">
    <text evidence="2">The sequence shown here is derived from an EMBL/GenBank/DDBJ whole genome shotgun (WGS) entry which is preliminary data.</text>
</comment>
<reference evidence="2" key="1">
    <citation type="submission" date="2022-11" db="EMBL/GenBank/DDBJ databases">
        <authorList>
            <person name="Morgan W.R."/>
            <person name="Tartar A."/>
        </authorList>
    </citation>
    <scope>NUCLEOTIDE SEQUENCE</scope>
    <source>
        <strain evidence="2">ARSEF 373</strain>
    </source>
</reference>
<feature type="region of interest" description="Disordered" evidence="1">
    <location>
        <begin position="416"/>
        <end position="438"/>
    </location>
</feature>
<keyword evidence="3" id="KW-1185">Reference proteome</keyword>
<sequence length="701" mass="80460">MANGFTYAFARIVRSLQRKKRRVSSATGMHLLTSECFVPQTSTLPSAFFRQVRAIADQVSAMATHQLHAPTMTKLFDRVALMLADKASFQDQAEGKKRLGSSGSMRSVSLEVATENLLQLWESVLHYVDVFNNSEDVYVSLEELDQFEHSAIHLLKLVVQRPEFDVFLMSMAKGGCSVHRGEQRKRSIGSKSALEREESFMAPRASMISVKKSGHRSSFFKREKEKNGTIPSCLLARKFLELHQNTIQYVRDLETDPSSTLMAPRKEDFQMLQSALLASSYVRIPFLRENMLVQFQNLAAGSNRGRAKPRSGSLYEEMNLALFTWDHGLHPKCRACVAPFDREEFWMEEEQMVEDILDNREARLMFCAQLMEHLSTNTWGRIEWKCIPGFVTLYDLMLTLVREVFKSQAQALEPMLGDDDGMERASSSNRGLRDSFSKRDSPATTFFFHQIMKLVSEEPKQIHDLLMSILECTNYTQPHHVTLCLSYLEKFMVEFPAFFRSKSSTDSPTTETLTFVFKCLLESEHFEVLKSTQLFLLKSFPNFSCDVRAALVDVMGEQFSRLFLHWHRDVRFCYFHMLIYLTYPGNRISLCAKSDELIMGAEAAYLFEIPGLVRSPSAADWDVFDLPLCQLLTEYNCVSKGRRSMVSKQAQWIENIAYPYIERSVQEYRRHVHTYFQAAQQISLHEPVPTPLFSVKGAQAC</sequence>